<gene>
    <name evidence="2" type="ORF">EI981_09720</name>
</gene>
<dbReference type="InterPro" id="IPR036582">
    <property type="entry name" value="Mao_N_sf"/>
</dbReference>
<dbReference type="Gene3D" id="3.30.457.10">
    <property type="entry name" value="Copper amine oxidase-like, N-terminal domain"/>
    <property type="match status" value="1"/>
</dbReference>
<dbReference type="Pfam" id="PF07833">
    <property type="entry name" value="Cu_amine_oxidN1"/>
    <property type="match status" value="1"/>
</dbReference>
<sequence length="230" mass="25259">MKRKLIIVASLVFALTSVLIGGAFASGKITIVVNGQTIPTDVSPRNTDGRVMVPISTISKALGADVTWDSKNQTVIINQKTGTPLSTPDIWNEEINTSGGEWAEIVSIINQYLTAYDSRDEEAWKKTIAPSYIENGSIELAGGGVYPSILELKILDAKKIGELQNGVQYKILVKIVHYMNLSTPFVAKWEFDVSPYMSKGYLIDYANIISDTQLKNYTVFPGLTFTDVSE</sequence>
<keyword evidence="3" id="KW-1185">Reference proteome</keyword>
<reference evidence="3" key="1">
    <citation type="submission" date="2018-12" db="EMBL/GenBank/DDBJ databases">
        <title>Complete genome sequence of Paenibacillus sp. MBLB1234.</title>
        <authorList>
            <person name="Nam Y.-D."/>
            <person name="Kang J."/>
            <person name="Chung W.-H."/>
            <person name="Park Y.S."/>
        </authorList>
    </citation>
    <scope>NUCLEOTIDE SEQUENCE [LARGE SCALE GENOMIC DNA]</scope>
    <source>
        <strain evidence="3">MBLB1234</strain>
    </source>
</reference>
<accession>A0A3Q9I821</accession>
<proteinExistence type="predicted"/>
<dbReference type="KEGG" id="plut:EI981_09720"/>
<protein>
    <submittedName>
        <fullName evidence="2">Copper amine oxidase N-terminal domain-containing protein</fullName>
    </submittedName>
</protein>
<dbReference type="InterPro" id="IPR012854">
    <property type="entry name" value="Cu_amine_oxidase-like_N"/>
</dbReference>
<dbReference type="RefSeq" id="WP_126997621.1">
    <property type="nucleotide sequence ID" value="NZ_CP034346.1"/>
</dbReference>
<name>A0A3Q9I821_9BACL</name>
<evidence type="ECO:0000259" key="1">
    <source>
        <dbReference type="Pfam" id="PF07833"/>
    </source>
</evidence>
<evidence type="ECO:0000313" key="2">
    <source>
        <dbReference type="EMBL" id="AZS14708.1"/>
    </source>
</evidence>
<evidence type="ECO:0000313" key="3">
    <source>
        <dbReference type="Proteomes" id="UP000270678"/>
    </source>
</evidence>
<dbReference type="Proteomes" id="UP000270678">
    <property type="component" value="Chromosome"/>
</dbReference>
<dbReference type="AlphaFoldDB" id="A0A3Q9I821"/>
<dbReference type="SUPFAM" id="SSF55383">
    <property type="entry name" value="Copper amine oxidase, domain N"/>
    <property type="match status" value="1"/>
</dbReference>
<dbReference type="EMBL" id="CP034346">
    <property type="protein sequence ID" value="AZS14708.1"/>
    <property type="molecule type" value="Genomic_DNA"/>
</dbReference>
<dbReference type="OrthoDB" id="2653198at2"/>
<organism evidence="2 3">
    <name type="scientific">Paenibacillus lutimineralis</name>
    <dbReference type="NCBI Taxonomy" id="2707005"/>
    <lineage>
        <taxon>Bacteria</taxon>
        <taxon>Bacillati</taxon>
        <taxon>Bacillota</taxon>
        <taxon>Bacilli</taxon>
        <taxon>Bacillales</taxon>
        <taxon>Paenibacillaceae</taxon>
        <taxon>Paenibacillus</taxon>
    </lineage>
</organism>
<feature type="domain" description="Copper amine oxidase-like N-terminal" evidence="1">
    <location>
        <begin position="27"/>
        <end position="77"/>
    </location>
</feature>